<dbReference type="InterPro" id="IPR043519">
    <property type="entry name" value="NT_sf"/>
</dbReference>
<dbReference type="Pfam" id="PF01909">
    <property type="entry name" value="NTP_transf_2"/>
    <property type="match status" value="1"/>
</dbReference>
<dbReference type="PANTHER" id="PTHR33933">
    <property type="entry name" value="NUCLEOTIDYLTRANSFERASE"/>
    <property type="match status" value="1"/>
</dbReference>
<feature type="domain" description="Polymerase nucleotidyl transferase" evidence="1">
    <location>
        <begin position="22"/>
        <end position="67"/>
    </location>
</feature>
<dbReference type="HOGENOM" id="CLU_130257_3_3_0"/>
<accession>A0A081C9B3</accession>
<dbReference type="Gene3D" id="3.30.460.10">
    <property type="entry name" value="Beta Polymerase, domain 2"/>
    <property type="match status" value="1"/>
</dbReference>
<dbReference type="InterPro" id="IPR052548">
    <property type="entry name" value="Type_VII_TA_antitoxin"/>
</dbReference>
<dbReference type="SUPFAM" id="SSF81301">
    <property type="entry name" value="Nucleotidyltransferase"/>
    <property type="match status" value="1"/>
</dbReference>
<dbReference type="Proteomes" id="UP000030661">
    <property type="component" value="Unassembled WGS sequence"/>
</dbReference>
<dbReference type="GO" id="GO:0016779">
    <property type="term" value="F:nucleotidyltransferase activity"/>
    <property type="evidence" value="ECO:0007669"/>
    <property type="project" value="InterPro"/>
</dbReference>
<dbReference type="InterPro" id="IPR002934">
    <property type="entry name" value="Polymerase_NTP_transf_dom"/>
</dbReference>
<evidence type="ECO:0000313" key="3">
    <source>
        <dbReference type="Proteomes" id="UP000030661"/>
    </source>
</evidence>
<proteinExistence type="predicted"/>
<dbReference type="eggNOG" id="COG1708">
    <property type="taxonomic scope" value="Bacteria"/>
</dbReference>
<dbReference type="EMBL" id="DF820477">
    <property type="protein sequence ID" value="GAK61168.1"/>
    <property type="molecule type" value="Genomic_DNA"/>
</dbReference>
<dbReference type="STRING" id="1499967.U27_01067"/>
<evidence type="ECO:0000259" key="1">
    <source>
        <dbReference type="Pfam" id="PF01909"/>
    </source>
</evidence>
<sequence length="116" mass="13839">MKHLREKTFFDNEEQNILLHCRREIQSVDPTAEVILYGSRARRDHAPDSDYDLLILTDQEASWKQEDIFRDRIYDIELETGAVLSIMLRHRNQWDSNLYKAMPFHHNVENEGVIIL</sequence>
<protein>
    <submittedName>
        <fullName evidence="2">Putative nucleotidyl transferase</fullName>
    </submittedName>
</protein>
<keyword evidence="2" id="KW-0808">Transferase</keyword>
<gene>
    <name evidence="2" type="ORF">U27_01067</name>
</gene>
<dbReference type="AlphaFoldDB" id="A0A081C9B3"/>
<dbReference type="CDD" id="cd05403">
    <property type="entry name" value="NT_KNTase_like"/>
    <property type="match status" value="1"/>
</dbReference>
<keyword evidence="3" id="KW-1185">Reference proteome</keyword>
<organism evidence="2 3">
    <name type="scientific">Vecturithrix granuli</name>
    <dbReference type="NCBI Taxonomy" id="1499967"/>
    <lineage>
        <taxon>Bacteria</taxon>
        <taxon>Candidatus Moduliflexota</taxon>
        <taxon>Candidatus Vecturitrichia</taxon>
        <taxon>Candidatus Vecturitrichales</taxon>
        <taxon>Candidatus Vecturitrichaceae</taxon>
        <taxon>Candidatus Vecturithrix</taxon>
    </lineage>
</organism>
<evidence type="ECO:0000313" key="2">
    <source>
        <dbReference type="EMBL" id="GAK61168.1"/>
    </source>
</evidence>
<dbReference type="PANTHER" id="PTHR33933:SF1">
    <property type="entry name" value="PROTEIN ADENYLYLTRANSFERASE MNTA-RELATED"/>
    <property type="match status" value="1"/>
</dbReference>
<reference evidence="2 3" key="1">
    <citation type="journal article" date="2015" name="PeerJ">
        <title>First genomic representation of candidate bacterial phylum KSB3 points to enhanced environmental sensing as a trigger of wastewater bulking.</title>
        <authorList>
            <person name="Sekiguchi Y."/>
            <person name="Ohashi A."/>
            <person name="Parks D.H."/>
            <person name="Yamauchi T."/>
            <person name="Tyson G.W."/>
            <person name="Hugenholtz P."/>
        </authorList>
    </citation>
    <scope>NUCLEOTIDE SEQUENCE [LARGE SCALE GENOMIC DNA]</scope>
</reference>
<name>A0A081C9B3_VECG1</name>